<reference evidence="1" key="1">
    <citation type="submission" date="2023-06" db="EMBL/GenBank/DDBJ databases">
        <authorList>
            <person name="Kurt Z."/>
        </authorList>
    </citation>
    <scope>NUCLEOTIDE SEQUENCE</scope>
</reference>
<reference evidence="2 3" key="2">
    <citation type="submission" date="2024-07" db="EMBL/GenBank/DDBJ databases">
        <authorList>
            <person name="Akdeniz Z."/>
        </authorList>
    </citation>
    <scope>NUCLEOTIDE SEQUENCE [LARGE SCALE GENOMIC DNA]</scope>
</reference>
<organism evidence="1">
    <name type="scientific">Hexamita inflata</name>
    <dbReference type="NCBI Taxonomy" id="28002"/>
    <lineage>
        <taxon>Eukaryota</taxon>
        <taxon>Metamonada</taxon>
        <taxon>Diplomonadida</taxon>
        <taxon>Hexamitidae</taxon>
        <taxon>Hexamitinae</taxon>
        <taxon>Hexamita</taxon>
    </lineage>
</organism>
<protein>
    <submittedName>
        <fullName evidence="1">Uncharacterized protein</fullName>
    </submittedName>
</protein>
<evidence type="ECO:0000313" key="3">
    <source>
        <dbReference type="Proteomes" id="UP001642409"/>
    </source>
</evidence>
<dbReference type="EMBL" id="CAXDID020000065">
    <property type="protein sequence ID" value="CAL6011940.1"/>
    <property type="molecule type" value="Genomic_DNA"/>
</dbReference>
<accession>A0AA86TB67</accession>
<evidence type="ECO:0000313" key="1">
    <source>
        <dbReference type="EMBL" id="CAI9914049.1"/>
    </source>
</evidence>
<dbReference type="Proteomes" id="UP001642409">
    <property type="component" value="Unassembled WGS sequence"/>
</dbReference>
<comment type="caution">
    <text evidence="1">The sequence shown here is derived from an EMBL/GenBank/DDBJ whole genome shotgun (WGS) entry which is preliminary data.</text>
</comment>
<name>A0AA86TB67_9EUKA</name>
<sequence>MFSVINQAQSTTATTTKTVATATNAVVSVLENFIDNTRADTFTETVTSQAQLNNYNTYAQQIISQITQLKQNAYDICDTLILQLMAAAEYAVQGREMGKYRQELVFGQVKTFIPELIVNEQIIMLKLIENIFKVNQDDLLDIFDKIFQRAKGCFSLFSSCQ</sequence>
<keyword evidence="3" id="KW-1185">Reference proteome</keyword>
<gene>
    <name evidence="1" type="ORF">HINF_LOCUS1694</name>
    <name evidence="2" type="ORF">HINF_LOCUS23064</name>
</gene>
<proteinExistence type="predicted"/>
<dbReference type="AlphaFoldDB" id="A0AA86TB67"/>
<evidence type="ECO:0000313" key="2">
    <source>
        <dbReference type="EMBL" id="CAL6011940.1"/>
    </source>
</evidence>
<dbReference type="EMBL" id="CATOUU010000042">
    <property type="protein sequence ID" value="CAI9914049.1"/>
    <property type="molecule type" value="Genomic_DNA"/>
</dbReference>